<dbReference type="AlphaFoldDB" id="A0A015WYH6"/>
<proteinExistence type="predicted"/>
<dbReference type="RefSeq" id="WP_050427500.1">
    <property type="nucleotide sequence ID" value="NZ_JGDJ01000263.1"/>
</dbReference>
<dbReference type="InterPro" id="IPR003010">
    <property type="entry name" value="C-N_Hydrolase"/>
</dbReference>
<dbReference type="PANTHER" id="PTHR47799">
    <property type="entry name" value="OMEGA-AMIDASE YAFV"/>
    <property type="match status" value="1"/>
</dbReference>
<evidence type="ECO:0000313" key="2">
    <source>
        <dbReference type="EMBL" id="EXZ26950.1"/>
    </source>
</evidence>
<protein>
    <submittedName>
        <fullName evidence="2">Carbon-nitrogen hydrolase family protein</fullName>
    </submittedName>
</protein>
<dbReference type="PROSITE" id="PS50263">
    <property type="entry name" value="CN_HYDROLASE"/>
    <property type="match status" value="1"/>
</dbReference>
<evidence type="ECO:0000313" key="3">
    <source>
        <dbReference type="Proteomes" id="UP000022082"/>
    </source>
</evidence>
<dbReference type="SUPFAM" id="SSF56317">
    <property type="entry name" value="Carbon-nitrogen hydrolase"/>
    <property type="match status" value="1"/>
</dbReference>
<evidence type="ECO:0000259" key="1">
    <source>
        <dbReference type="PROSITE" id="PS50263"/>
    </source>
</evidence>
<accession>A0A015WYH6</accession>
<dbReference type="GO" id="GO:0050152">
    <property type="term" value="F:omega-amidase activity"/>
    <property type="evidence" value="ECO:0007669"/>
    <property type="project" value="TreeGrafter"/>
</dbReference>
<dbReference type="InterPro" id="IPR036526">
    <property type="entry name" value="C-N_Hydrolase_sf"/>
</dbReference>
<name>A0A015WYH6_BACFG</name>
<gene>
    <name evidence="2" type="ORF">M136_3870</name>
</gene>
<dbReference type="PATRIC" id="fig|1339327.3.peg.4399"/>
<dbReference type="GO" id="GO:0106008">
    <property type="term" value="F:2-oxoglutaramate amidase activity"/>
    <property type="evidence" value="ECO:0007669"/>
    <property type="project" value="TreeGrafter"/>
</dbReference>
<dbReference type="Proteomes" id="UP000022082">
    <property type="component" value="Unassembled WGS sequence"/>
</dbReference>
<dbReference type="PANTHER" id="PTHR47799:SF1">
    <property type="entry name" value="OMEGA-AMIDASE YAFV"/>
    <property type="match status" value="1"/>
</dbReference>
<reference evidence="2 3" key="1">
    <citation type="submission" date="2014-02" db="EMBL/GenBank/DDBJ databases">
        <authorList>
            <person name="Sears C."/>
            <person name="Carroll K."/>
            <person name="Sack B.R."/>
            <person name="Qadri F."/>
            <person name="Myers L.L."/>
            <person name="Chung G.-T."/>
            <person name="Escheverria P."/>
            <person name="Fraser C.M."/>
            <person name="Sadzewicz L."/>
            <person name="Shefchek K.A."/>
            <person name="Tallon L."/>
            <person name="Das S.P."/>
            <person name="Daugherty S."/>
            <person name="Mongodin E.F."/>
        </authorList>
    </citation>
    <scope>NUCLEOTIDE SEQUENCE [LARGE SCALE GENOMIC DNA]</scope>
    <source>
        <strain evidence="2 3">S36L11</strain>
    </source>
</reference>
<dbReference type="InterPro" id="IPR052737">
    <property type="entry name" value="Omega-amidase_YafV"/>
</dbReference>
<sequence length="262" mass="30084">MKIVLVSLDQAWENKNENQLKICKELQLIGAYHPDLIVFPEMTLTGFTMNSLEFAEYKEKSPTVHFFSEYAKKMNCYIVFGVILQTDGKLPTNNLIVVNAEGELVAQYAKIHPFSYSGENEYYSKGEKLSSFQYNGHKIGLSICYDLRFPELFQALSKDCDAIIVIANWPKKRSAHWTALLLARAIETQSYMIGVNRTGIDGNNLEYEESSLVISPNGENVKSLFLTEYSNMYDIDLLVANDIRRLFPVKRDRQIEMYKDIL</sequence>
<dbReference type="EMBL" id="JGDJ01000263">
    <property type="protein sequence ID" value="EXZ26950.1"/>
    <property type="molecule type" value="Genomic_DNA"/>
</dbReference>
<organism evidence="2 3">
    <name type="scientific">Bacteroides fragilis str. S36L11</name>
    <dbReference type="NCBI Taxonomy" id="1339327"/>
    <lineage>
        <taxon>Bacteria</taxon>
        <taxon>Pseudomonadati</taxon>
        <taxon>Bacteroidota</taxon>
        <taxon>Bacteroidia</taxon>
        <taxon>Bacteroidales</taxon>
        <taxon>Bacteroidaceae</taxon>
        <taxon>Bacteroides</taxon>
    </lineage>
</organism>
<dbReference type="Pfam" id="PF00795">
    <property type="entry name" value="CN_hydrolase"/>
    <property type="match status" value="1"/>
</dbReference>
<keyword evidence="2" id="KW-0378">Hydrolase</keyword>
<dbReference type="Gene3D" id="3.60.110.10">
    <property type="entry name" value="Carbon-nitrogen hydrolase"/>
    <property type="match status" value="1"/>
</dbReference>
<comment type="caution">
    <text evidence="2">The sequence shown here is derived from an EMBL/GenBank/DDBJ whole genome shotgun (WGS) entry which is preliminary data.</text>
</comment>
<feature type="domain" description="CN hydrolase" evidence="1">
    <location>
        <begin position="1"/>
        <end position="245"/>
    </location>
</feature>